<proteinExistence type="predicted"/>
<accession>A0A0V1MAR5</accession>
<keyword evidence="2" id="KW-1185">Reference proteome</keyword>
<sequence length="90" mass="10414">MVKPFTISSVASDELNFASHEMENLDVVFMDSSSSASAIDEMFGLNIEPMRQICGQWCLIMRKHHQEIRLPENFRPFLQEASAIHRKKIF</sequence>
<evidence type="ECO:0000313" key="2">
    <source>
        <dbReference type="Proteomes" id="UP000054843"/>
    </source>
</evidence>
<protein>
    <submittedName>
        <fullName evidence="1">Uncharacterized protein</fullName>
    </submittedName>
</protein>
<comment type="caution">
    <text evidence="1">The sequence shown here is derived from an EMBL/GenBank/DDBJ whole genome shotgun (WGS) entry which is preliminary data.</text>
</comment>
<name>A0A0V1MAR5_9BILA</name>
<gene>
    <name evidence="1" type="ORF">T10_10578</name>
</gene>
<reference evidence="1 2" key="1">
    <citation type="submission" date="2015-01" db="EMBL/GenBank/DDBJ databases">
        <title>Evolution of Trichinella species and genotypes.</title>
        <authorList>
            <person name="Korhonen P.K."/>
            <person name="Edoardo P."/>
            <person name="Giuseppe L.R."/>
            <person name="Gasser R.B."/>
        </authorList>
    </citation>
    <scope>NUCLEOTIDE SEQUENCE [LARGE SCALE GENOMIC DNA]</scope>
    <source>
        <strain evidence="1">ISS1980</strain>
    </source>
</reference>
<organism evidence="1 2">
    <name type="scientific">Trichinella papuae</name>
    <dbReference type="NCBI Taxonomy" id="268474"/>
    <lineage>
        <taxon>Eukaryota</taxon>
        <taxon>Metazoa</taxon>
        <taxon>Ecdysozoa</taxon>
        <taxon>Nematoda</taxon>
        <taxon>Enoplea</taxon>
        <taxon>Dorylaimia</taxon>
        <taxon>Trichinellida</taxon>
        <taxon>Trichinellidae</taxon>
        <taxon>Trichinella</taxon>
    </lineage>
</organism>
<evidence type="ECO:0000313" key="1">
    <source>
        <dbReference type="EMBL" id="KRZ68897.1"/>
    </source>
</evidence>
<dbReference type="EMBL" id="JYDO01000151">
    <property type="protein sequence ID" value="KRZ68897.1"/>
    <property type="molecule type" value="Genomic_DNA"/>
</dbReference>
<dbReference type="AlphaFoldDB" id="A0A0V1MAR5"/>
<dbReference type="Proteomes" id="UP000054843">
    <property type="component" value="Unassembled WGS sequence"/>
</dbReference>